<proteinExistence type="predicted"/>
<keyword evidence="2" id="KW-1185">Reference proteome</keyword>
<dbReference type="AlphaFoldDB" id="A0A8T1QB22"/>
<accession>A0A8T1QB22</accession>
<protein>
    <submittedName>
        <fullName evidence="1">Uncharacterized protein</fullName>
    </submittedName>
</protein>
<evidence type="ECO:0000313" key="1">
    <source>
        <dbReference type="EMBL" id="KAG6651686.1"/>
    </source>
</evidence>
<sequence>MVERNQMESVGDCSCAGSCNRANLMPIRLFLNQEKAQTQRYSSCL</sequence>
<dbReference type="Proteomes" id="UP000811609">
    <property type="component" value="Chromosome 6"/>
</dbReference>
<organism evidence="1 2">
    <name type="scientific">Carya illinoinensis</name>
    <name type="common">Pecan</name>
    <dbReference type="NCBI Taxonomy" id="32201"/>
    <lineage>
        <taxon>Eukaryota</taxon>
        <taxon>Viridiplantae</taxon>
        <taxon>Streptophyta</taxon>
        <taxon>Embryophyta</taxon>
        <taxon>Tracheophyta</taxon>
        <taxon>Spermatophyta</taxon>
        <taxon>Magnoliopsida</taxon>
        <taxon>eudicotyledons</taxon>
        <taxon>Gunneridae</taxon>
        <taxon>Pentapetalae</taxon>
        <taxon>rosids</taxon>
        <taxon>fabids</taxon>
        <taxon>Fagales</taxon>
        <taxon>Juglandaceae</taxon>
        <taxon>Carya</taxon>
    </lineage>
</organism>
<name>A0A8T1QB22_CARIL</name>
<comment type="caution">
    <text evidence="1">The sequence shown here is derived from an EMBL/GenBank/DDBJ whole genome shotgun (WGS) entry which is preliminary data.</text>
</comment>
<dbReference type="EMBL" id="CM031814">
    <property type="protein sequence ID" value="KAG6651686.1"/>
    <property type="molecule type" value="Genomic_DNA"/>
</dbReference>
<reference evidence="1" key="1">
    <citation type="submission" date="2020-12" db="EMBL/GenBank/DDBJ databases">
        <title>WGS assembly of Carya illinoinensis cv. Pawnee.</title>
        <authorList>
            <person name="Platts A."/>
            <person name="Shu S."/>
            <person name="Wright S."/>
            <person name="Barry K."/>
            <person name="Edger P."/>
            <person name="Pires J.C."/>
            <person name="Schmutz J."/>
        </authorList>
    </citation>
    <scope>NUCLEOTIDE SEQUENCE</scope>
    <source>
        <tissue evidence="1">Leaf</tissue>
    </source>
</reference>
<evidence type="ECO:0000313" key="2">
    <source>
        <dbReference type="Proteomes" id="UP000811609"/>
    </source>
</evidence>
<gene>
    <name evidence="1" type="ORF">CIPAW_06G129900</name>
</gene>